<reference evidence="1 2" key="2">
    <citation type="submission" date="2018-11" db="EMBL/GenBank/DDBJ databases">
        <authorList>
            <consortium name="Pathogen Informatics"/>
        </authorList>
    </citation>
    <scope>NUCLEOTIDE SEQUENCE [LARGE SCALE GENOMIC DNA]</scope>
    <source>
        <strain evidence="1 2">Egypt</strain>
    </source>
</reference>
<dbReference type="Proteomes" id="UP000272942">
    <property type="component" value="Unassembled WGS sequence"/>
</dbReference>
<sequence>MFDDVTSKALLNVEKPITVQRVCRARVYRPDESFWLVTDRRPVNQDYTIHMSEFVDDEGTLYIGRFIEALKVVPTPSPTTTQQPATVVQLSAGLTTGYFITESLKFISCFDTLLTRVDVSCSLWCYPFCSDAQAEERRDER</sequence>
<gene>
    <name evidence="1" type="ORF">ECPE_LOCUS11085</name>
</gene>
<dbReference type="WBParaSite" id="ECPE_0001111901-mRNA-1">
    <property type="protein sequence ID" value="ECPE_0001111901-mRNA-1"/>
    <property type="gene ID" value="ECPE_0001111901"/>
</dbReference>
<protein>
    <submittedName>
        <fullName evidence="3">Tudor domain-containing protein</fullName>
    </submittedName>
</protein>
<evidence type="ECO:0000313" key="3">
    <source>
        <dbReference type="WBParaSite" id="ECPE_0001111901-mRNA-1"/>
    </source>
</evidence>
<keyword evidence="2" id="KW-1185">Reference proteome</keyword>
<organism evidence="3">
    <name type="scientific">Echinostoma caproni</name>
    <dbReference type="NCBI Taxonomy" id="27848"/>
    <lineage>
        <taxon>Eukaryota</taxon>
        <taxon>Metazoa</taxon>
        <taxon>Spiralia</taxon>
        <taxon>Lophotrochozoa</taxon>
        <taxon>Platyhelminthes</taxon>
        <taxon>Trematoda</taxon>
        <taxon>Digenea</taxon>
        <taxon>Plagiorchiida</taxon>
        <taxon>Echinostomata</taxon>
        <taxon>Echinostomatoidea</taxon>
        <taxon>Echinostomatidae</taxon>
        <taxon>Echinostoma</taxon>
    </lineage>
</organism>
<evidence type="ECO:0000313" key="2">
    <source>
        <dbReference type="Proteomes" id="UP000272942"/>
    </source>
</evidence>
<dbReference type="AlphaFoldDB" id="A0A183AVV0"/>
<reference evidence="3" key="1">
    <citation type="submission" date="2016-06" db="UniProtKB">
        <authorList>
            <consortium name="WormBaseParasite"/>
        </authorList>
    </citation>
    <scope>IDENTIFICATION</scope>
</reference>
<proteinExistence type="predicted"/>
<dbReference type="EMBL" id="UZAN01050173">
    <property type="protein sequence ID" value="VDP88040.1"/>
    <property type="molecule type" value="Genomic_DNA"/>
</dbReference>
<dbReference type="OrthoDB" id="10619887at2759"/>
<accession>A0A183AVV0</accession>
<evidence type="ECO:0000313" key="1">
    <source>
        <dbReference type="EMBL" id="VDP88040.1"/>
    </source>
</evidence>
<name>A0A183AVV0_9TREM</name>